<reference evidence="2" key="1">
    <citation type="journal article" date="2022" name="Mol. Ecol. Resour.">
        <title>The genomes of chicory, endive, great burdock and yacon provide insights into Asteraceae palaeo-polyploidization history and plant inulin production.</title>
        <authorList>
            <person name="Fan W."/>
            <person name="Wang S."/>
            <person name="Wang H."/>
            <person name="Wang A."/>
            <person name="Jiang F."/>
            <person name="Liu H."/>
            <person name="Zhao H."/>
            <person name="Xu D."/>
            <person name="Zhang Y."/>
        </authorList>
    </citation>
    <scope>NUCLEOTIDE SEQUENCE [LARGE SCALE GENOMIC DNA]</scope>
    <source>
        <strain evidence="2">cv. Punajuju</strain>
    </source>
</reference>
<dbReference type="EMBL" id="CM042017">
    <property type="protein sequence ID" value="KAI3689465.1"/>
    <property type="molecule type" value="Genomic_DNA"/>
</dbReference>
<evidence type="ECO:0000313" key="2">
    <source>
        <dbReference type="Proteomes" id="UP001055811"/>
    </source>
</evidence>
<name>A0ACB8YVJ5_CICIN</name>
<evidence type="ECO:0000313" key="1">
    <source>
        <dbReference type="EMBL" id="KAI3689465.1"/>
    </source>
</evidence>
<keyword evidence="2" id="KW-1185">Reference proteome</keyword>
<dbReference type="Proteomes" id="UP001055811">
    <property type="component" value="Linkage Group LG09"/>
</dbReference>
<accession>A0ACB8YVJ5</accession>
<reference evidence="1 2" key="2">
    <citation type="journal article" date="2022" name="Mol. Ecol. Resour.">
        <title>The genomes of chicory, endive, great burdock and yacon provide insights into Asteraceae paleo-polyploidization history and plant inulin production.</title>
        <authorList>
            <person name="Fan W."/>
            <person name="Wang S."/>
            <person name="Wang H."/>
            <person name="Wang A."/>
            <person name="Jiang F."/>
            <person name="Liu H."/>
            <person name="Zhao H."/>
            <person name="Xu D."/>
            <person name="Zhang Y."/>
        </authorList>
    </citation>
    <scope>NUCLEOTIDE SEQUENCE [LARGE SCALE GENOMIC DNA]</scope>
    <source>
        <strain evidence="2">cv. Punajuju</strain>
        <tissue evidence="1">Leaves</tissue>
    </source>
</reference>
<protein>
    <submittedName>
        <fullName evidence="1">Uncharacterized protein</fullName>
    </submittedName>
</protein>
<proteinExistence type="predicted"/>
<comment type="caution">
    <text evidence="1">The sequence shown here is derived from an EMBL/GenBank/DDBJ whole genome shotgun (WGS) entry which is preliminary data.</text>
</comment>
<gene>
    <name evidence="1" type="ORF">L2E82_47422</name>
</gene>
<sequence>MTRVSEALKKVNLEVFVELGCFLMLYGVVQRYLIIKGKETVQGRGVWSLSMNFCKSFKGVGPTSQFKE</sequence>
<organism evidence="1 2">
    <name type="scientific">Cichorium intybus</name>
    <name type="common">Chicory</name>
    <dbReference type="NCBI Taxonomy" id="13427"/>
    <lineage>
        <taxon>Eukaryota</taxon>
        <taxon>Viridiplantae</taxon>
        <taxon>Streptophyta</taxon>
        <taxon>Embryophyta</taxon>
        <taxon>Tracheophyta</taxon>
        <taxon>Spermatophyta</taxon>
        <taxon>Magnoliopsida</taxon>
        <taxon>eudicotyledons</taxon>
        <taxon>Gunneridae</taxon>
        <taxon>Pentapetalae</taxon>
        <taxon>asterids</taxon>
        <taxon>campanulids</taxon>
        <taxon>Asterales</taxon>
        <taxon>Asteraceae</taxon>
        <taxon>Cichorioideae</taxon>
        <taxon>Cichorieae</taxon>
        <taxon>Cichoriinae</taxon>
        <taxon>Cichorium</taxon>
    </lineage>
</organism>